<dbReference type="InterPro" id="IPR000742">
    <property type="entry name" value="EGF"/>
</dbReference>
<reference evidence="3" key="1">
    <citation type="submission" date="2019-09" db="EMBL/GenBank/DDBJ databases">
        <title>Draft genome information of white flower Hibiscus syriacus.</title>
        <authorList>
            <person name="Kim Y.-M."/>
        </authorList>
    </citation>
    <scope>NUCLEOTIDE SEQUENCE [LARGE SCALE GENOMIC DNA]</scope>
    <source>
        <strain evidence="3">YM2019G1</strain>
    </source>
</reference>
<evidence type="ECO:0000313" key="4">
    <source>
        <dbReference type="Proteomes" id="UP000436088"/>
    </source>
</evidence>
<evidence type="ECO:0000259" key="2">
    <source>
        <dbReference type="PROSITE" id="PS01186"/>
    </source>
</evidence>
<organism evidence="3 4">
    <name type="scientific">Hibiscus syriacus</name>
    <name type="common">Rose of Sharon</name>
    <dbReference type="NCBI Taxonomy" id="106335"/>
    <lineage>
        <taxon>Eukaryota</taxon>
        <taxon>Viridiplantae</taxon>
        <taxon>Streptophyta</taxon>
        <taxon>Embryophyta</taxon>
        <taxon>Tracheophyta</taxon>
        <taxon>Spermatophyta</taxon>
        <taxon>Magnoliopsida</taxon>
        <taxon>eudicotyledons</taxon>
        <taxon>Gunneridae</taxon>
        <taxon>Pentapetalae</taxon>
        <taxon>rosids</taxon>
        <taxon>malvids</taxon>
        <taxon>Malvales</taxon>
        <taxon>Malvaceae</taxon>
        <taxon>Malvoideae</taxon>
        <taxon>Hibiscus</taxon>
    </lineage>
</organism>
<protein>
    <recommendedName>
        <fullName evidence="2">EGF-like domain-containing protein</fullName>
    </recommendedName>
</protein>
<dbReference type="PROSITE" id="PS01186">
    <property type="entry name" value="EGF_2"/>
    <property type="match status" value="1"/>
</dbReference>
<dbReference type="AlphaFoldDB" id="A0A6A3B947"/>
<feature type="chain" id="PRO_5025629410" description="EGF-like domain-containing protein" evidence="1">
    <location>
        <begin position="23"/>
        <end position="288"/>
    </location>
</feature>
<name>A0A6A3B947_HIBSY</name>
<keyword evidence="1" id="KW-0732">Signal</keyword>
<dbReference type="EMBL" id="VEPZ02000904">
    <property type="protein sequence ID" value="KAE8711945.1"/>
    <property type="molecule type" value="Genomic_DNA"/>
</dbReference>
<accession>A0A6A3B947</accession>
<feature type="domain" description="EGF-like" evidence="2">
    <location>
        <begin position="253"/>
        <end position="267"/>
    </location>
</feature>
<dbReference type="PANTHER" id="PTHR33491">
    <property type="entry name" value="OSJNBA0016N04.9 PROTEIN"/>
    <property type="match status" value="1"/>
</dbReference>
<evidence type="ECO:0000256" key="1">
    <source>
        <dbReference type="SAM" id="SignalP"/>
    </source>
</evidence>
<sequence length="288" mass="31588">MAFICMLKEVALFAVALTLATASVASQSKPGCQSLCGNISIPYPFGTGESCNISSRHFIRCDTTLNLPRAFLSYPVPGGGYAEIRLLHISLDGYVFVTSSGNIGYYCYNSSGHDSGSSGYHHLREFVISHTKQVHGHRATDVINGSCSGIGCCQTALPKGLWSYQFYFNNLGNHSGVLSFNPCNYGFIVEDGAHKFSVSDLNDTNFNQREFPRILDWTIGNQNCTEAQKDPQNYACKAHSACIDPDNNDGYLCKCVDGFQGNPYLGCQGNEISISPPLHIQFDEIFYF</sequence>
<proteinExistence type="predicted"/>
<evidence type="ECO:0000313" key="3">
    <source>
        <dbReference type="EMBL" id="KAE8711945.1"/>
    </source>
</evidence>
<comment type="caution">
    <text evidence="3">The sequence shown here is derived from an EMBL/GenBank/DDBJ whole genome shotgun (WGS) entry which is preliminary data.</text>
</comment>
<keyword evidence="4" id="KW-1185">Reference proteome</keyword>
<feature type="signal peptide" evidence="1">
    <location>
        <begin position="1"/>
        <end position="22"/>
    </location>
</feature>
<dbReference type="Proteomes" id="UP000436088">
    <property type="component" value="Unassembled WGS sequence"/>
</dbReference>
<gene>
    <name evidence="3" type="ORF">F3Y22_tig00110267pilonHSYRG00005</name>
</gene>